<dbReference type="InterPro" id="IPR014015">
    <property type="entry name" value="Helicase_SF3_DNA-vir"/>
</dbReference>
<proteinExistence type="predicted"/>
<evidence type="ECO:0000313" key="6">
    <source>
        <dbReference type="Proteomes" id="UP000606490"/>
    </source>
</evidence>
<keyword evidence="2" id="KW-0378">Hydrolase</keyword>
<dbReference type="InterPro" id="IPR045455">
    <property type="entry name" value="NrS-1_pol-like_helicase"/>
</dbReference>
<evidence type="ECO:0000313" key="5">
    <source>
        <dbReference type="EMBL" id="MBL6457836.1"/>
    </source>
</evidence>
<dbReference type="InterPro" id="IPR006500">
    <property type="entry name" value="Helicase_put_C_phage/plasmid"/>
</dbReference>
<dbReference type="InterPro" id="IPR051620">
    <property type="entry name" value="ORF904-like_C"/>
</dbReference>
<evidence type="ECO:0000256" key="3">
    <source>
        <dbReference type="ARBA" id="ARBA00022840"/>
    </source>
</evidence>
<dbReference type="InterPro" id="IPR027417">
    <property type="entry name" value="P-loop_NTPase"/>
</dbReference>
<keyword evidence="6" id="KW-1185">Reference proteome</keyword>
<dbReference type="InterPro" id="IPR014818">
    <property type="entry name" value="Phage/plasmid_primase_P4_C"/>
</dbReference>
<reference evidence="5 6" key="1">
    <citation type="submission" date="2021-01" db="EMBL/GenBank/DDBJ databases">
        <title>Belnapia mucosa sp. nov. and Belnapia arida sp. nov., isolated from the Tabernas Desert (Almeria, Spain).</title>
        <authorList>
            <person name="Molina-Menor E."/>
            <person name="Vidal-Verdu A."/>
            <person name="Calonge A."/>
            <person name="Satari L."/>
            <person name="Pereto Magraner J."/>
            <person name="Porcar Miralles M."/>
        </authorList>
    </citation>
    <scope>NUCLEOTIDE SEQUENCE [LARGE SCALE GENOMIC DNA]</scope>
    <source>
        <strain evidence="5 6">T6</strain>
    </source>
</reference>
<feature type="domain" description="SF3 helicase" evidence="4">
    <location>
        <begin position="151"/>
        <end position="312"/>
    </location>
</feature>
<dbReference type="SUPFAM" id="SSF52540">
    <property type="entry name" value="P-loop containing nucleoside triphosphate hydrolases"/>
    <property type="match status" value="1"/>
</dbReference>
<dbReference type="Pfam" id="PF08706">
    <property type="entry name" value="D5_N"/>
    <property type="match status" value="1"/>
</dbReference>
<dbReference type="NCBIfam" id="TIGR01613">
    <property type="entry name" value="primase_Cterm"/>
    <property type="match status" value="1"/>
</dbReference>
<dbReference type="Proteomes" id="UP000606490">
    <property type="component" value="Unassembled WGS sequence"/>
</dbReference>
<keyword evidence="1" id="KW-0547">Nucleotide-binding</keyword>
<evidence type="ECO:0000259" key="4">
    <source>
        <dbReference type="PROSITE" id="PS51206"/>
    </source>
</evidence>
<comment type="caution">
    <text evidence="5">The sequence shown here is derived from an EMBL/GenBank/DDBJ whole genome shotgun (WGS) entry which is preliminary data.</text>
</comment>
<gene>
    <name evidence="5" type="ORF">JMJ55_21080</name>
</gene>
<dbReference type="PANTHER" id="PTHR35372">
    <property type="entry name" value="ATP BINDING PROTEIN-RELATED"/>
    <property type="match status" value="1"/>
</dbReference>
<dbReference type="RefSeq" id="WP_202827574.1">
    <property type="nucleotide sequence ID" value="NZ_JAEUXJ010000010.1"/>
</dbReference>
<keyword evidence="3" id="KW-0067">ATP-binding</keyword>
<dbReference type="SMART" id="SM00885">
    <property type="entry name" value="D5_N"/>
    <property type="match status" value="1"/>
</dbReference>
<accession>A0ABS1V9M2</accession>
<dbReference type="PROSITE" id="PS51206">
    <property type="entry name" value="SF3_HELICASE_1"/>
    <property type="match status" value="1"/>
</dbReference>
<evidence type="ECO:0000256" key="2">
    <source>
        <dbReference type="ARBA" id="ARBA00022801"/>
    </source>
</evidence>
<dbReference type="PANTHER" id="PTHR35372:SF2">
    <property type="entry name" value="SF3 HELICASE DOMAIN-CONTAINING PROTEIN"/>
    <property type="match status" value="1"/>
</dbReference>
<evidence type="ECO:0000256" key="1">
    <source>
        <dbReference type="ARBA" id="ARBA00022741"/>
    </source>
</evidence>
<protein>
    <recommendedName>
        <fullName evidence="4">SF3 helicase domain-containing protein</fullName>
    </recommendedName>
</protein>
<sequence length="429" mass="47275">MALAFSARHAGNLLFVPEWGFWLRWDGSRWARDTTLAVFDLVRVVCRQQAAEAQAQADGVPAWISKIASGQKVAAVERLARADRRHVRAAALFDADPWELNTPIGVVDLRTGKLRRQRTADLFTKVAQVTPGGDCPRWRAFLLEVMQGDAEAVAYLQRWAGYLLTGLTREHAFLFAFGPGGNGKSVLVNTLAAVLGDYATTAPMETFMASNTDRHPTDLAALRGARLVVASETEAGRALAESRIKALTGGDKIAARFMRGDFFEYVPAFKLVMVGNHRPSIRNPDDAMRRRLHLLPITFKPPQPDHDLQERLRSELPGILAWAIEGCLAWQSEGLGMPQVVADATVEYFAEQDMLAQWLTERCEPIPRAEAPSAALYRDWRAWAEGRGEVAGTNKAFSAALERHHAKKATKAGAVFVGIRLRPSDSGVL</sequence>
<dbReference type="Pfam" id="PF19263">
    <property type="entry name" value="DUF5906"/>
    <property type="match status" value="1"/>
</dbReference>
<dbReference type="EMBL" id="JAEUXJ010000010">
    <property type="protein sequence ID" value="MBL6457836.1"/>
    <property type="molecule type" value="Genomic_DNA"/>
</dbReference>
<name>A0ABS1V9M2_9PROT</name>
<dbReference type="Gene3D" id="3.40.50.300">
    <property type="entry name" value="P-loop containing nucleotide triphosphate hydrolases"/>
    <property type="match status" value="1"/>
</dbReference>
<organism evidence="5 6">
    <name type="scientific">Belnapia mucosa</name>
    <dbReference type="NCBI Taxonomy" id="2804532"/>
    <lineage>
        <taxon>Bacteria</taxon>
        <taxon>Pseudomonadati</taxon>
        <taxon>Pseudomonadota</taxon>
        <taxon>Alphaproteobacteria</taxon>
        <taxon>Acetobacterales</taxon>
        <taxon>Roseomonadaceae</taxon>
        <taxon>Belnapia</taxon>
    </lineage>
</organism>